<keyword evidence="1" id="KW-0812">Transmembrane</keyword>
<proteinExistence type="predicted"/>
<keyword evidence="1" id="KW-1133">Transmembrane helix</keyword>
<evidence type="ECO:0000313" key="2">
    <source>
        <dbReference type="EMBL" id="QHS97503.1"/>
    </source>
</evidence>
<evidence type="ECO:0000256" key="1">
    <source>
        <dbReference type="SAM" id="Phobius"/>
    </source>
</evidence>
<feature type="transmembrane region" description="Helical" evidence="1">
    <location>
        <begin position="6"/>
        <end position="23"/>
    </location>
</feature>
<keyword evidence="1" id="KW-0472">Membrane</keyword>
<dbReference type="EMBL" id="MN739299">
    <property type="protein sequence ID" value="QHS97503.1"/>
    <property type="molecule type" value="Genomic_DNA"/>
</dbReference>
<protein>
    <submittedName>
        <fullName evidence="2">Uncharacterized protein</fullName>
    </submittedName>
</protein>
<name>A0A6C0C1R6_9ZZZZ</name>
<dbReference type="AlphaFoldDB" id="A0A6C0C1R6"/>
<sequence>MINLYILFLMKLFCGLSLYLYNYQKSVHAHIKQNDEMYEMIREMYKKV</sequence>
<organism evidence="2">
    <name type="scientific">viral metagenome</name>
    <dbReference type="NCBI Taxonomy" id="1070528"/>
    <lineage>
        <taxon>unclassified sequences</taxon>
        <taxon>metagenomes</taxon>
        <taxon>organismal metagenomes</taxon>
    </lineage>
</organism>
<reference evidence="2" key="1">
    <citation type="journal article" date="2020" name="Nature">
        <title>Giant virus diversity and host interactions through global metagenomics.</title>
        <authorList>
            <person name="Schulz F."/>
            <person name="Roux S."/>
            <person name="Paez-Espino D."/>
            <person name="Jungbluth S."/>
            <person name="Walsh D.A."/>
            <person name="Denef V.J."/>
            <person name="McMahon K.D."/>
            <person name="Konstantinidis K.T."/>
            <person name="Eloe-Fadrosh E.A."/>
            <person name="Kyrpides N.C."/>
            <person name="Woyke T."/>
        </authorList>
    </citation>
    <scope>NUCLEOTIDE SEQUENCE</scope>
    <source>
        <strain evidence="2">GVMAG-M-3300020169-51</strain>
    </source>
</reference>
<accession>A0A6C0C1R6</accession>